<evidence type="ECO:0000313" key="1">
    <source>
        <dbReference type="EMBL" id="PBK71488.1"/>
    </source>
</evidence>
<organism evidence="1 2">
    <name type="scientific">Armillaria solidipes</name>
    <dbReference type="NCBI Taxonomy" id="1076256"/>
    <lineage>
        <taxon>Eukaryota</taxon>
        <taxon>Fungi</taxon>
        <taxon>Dikarya</taxon>
        <taxon>Basidiomycota</taxon>
        <taxon>Agaricomycotina</taxon>
        <taxon>Agaricomycetes</taxon>
        <taxon>Agaricomycetidae</taxon>
        <taxon>Agaricales</taxon>
        <taxon>Marasmiineae</taxon>
        <taxon>Physalacriaceae</taxon>
        <taxon>Armillaria</taxon>
    </lineage>
</organism>
<reference evidence="2" key="1">
    <citation type="journal article" date="2017" name="Nat. Ecol. Evol.">
        <title>Genome expansion and lineage-specific genetic innovations in the forest pathogenic fungi Armillaria.</title>
        <authorList>
            <person name="Sipos G."/>
            <person name="Prasanna A.N."/>
            <person name="Walter M.C."/>
            <person name="O'Connor E."/>
            <person name="Balint B."/>
            <person name="Krizsan K."/>
            <person name="Kiss B."/>
            <person name="Hess J."/>
            <person name="Varga T."/>
            <person name="Slot J."/>
            <person name="Riley R."/>
            <person name="Boka B."/>
            <person name="Rigling D."/>
            <person name="Barry K."/>
            <person name="Lee J."/>
            <person name="Mihaltcheva S."/>
            <person name="LaButti K."/>
            <person name="Lipzen A."/>
            <person name="Waldron R."/>
            <person name="Moloney N.M."/>
            <person name="Sperisen C."/>
            <person name="Kredics L."/>
            <person name="Vagvoelgyi C."/>
            <person name="Patrignani A."/>
            <person name="Fitzpatrick D."/>
            <person name="Nagy I."/>
            <person name="Doyle S."/>
            <person name="Anderson J.B."/>
            <person name="Grigoriev I.V."/>
            <person name="Gueldener U."/>
            <person name="Muensterkoetter M."/>
            <person name="Nagy L.G."/>
        </authorList>
    </citation>
    <scope>NUCLEOTIDE SEQUENCE [LARGE SCALE GENOMIC DNA]</scope>
    <source>
        <strain evidence="2">28-4</strain>
    </source>
</reference>
<dbReference type="AlphaFoldDB" id="A0A2H3BZK1"/>
<sequence>MGIGYFLRYLDMEIFLHQFVFIIIPKTESTYPTVSIVSGKISSYRCRCGLPVIRPLQESLRWLRHAGI</sequence>
<dbReference type="EMBL" id="KZ293424">
    <property type="protein sequence ID" value="PBK71488.1"/>
    <property type="molecule type" value="Genomic_DNA"/>
</dbReference>
<accession>A0A2H3BZK1</accession>
<dbReference type="Proteomes" id="UP000218334">
    <property type="component" value="Unassembled WGS sequence"/>
</dbReference>
<proteinExistence type="predicted"/>
<protein>
    <submittedName>
        <fullName evidence="1">Uncharacterized protein</fullName>
    </submittedName>
</protein>
<gene>
    <name evidence="1" type="ORF">ARMSODRAFT_77093</name>
</gene>
<keyword evidence="2" id="KW-1185">Reference proteome</keyword>
<name>A0A2H3BZK1_9AGAR</name>
<evidence type="ECO:0000313" key="2">
    <source>
        <dbReference type="Proteomes" id="UP000218334"/>
    </source>
</evidence>